<name>A0A0S4JI51_BODSA</name>
<proteinExistence type="predicted"/>
<gene>
    <name evidence="2" type="ORF">BSAL_23665</name>
</gene>
<feature type="region of interest" description="Disordered" evidence="1">
    <location>
        <begin position="179"/>
        <end position="198"/>
    </location>
</feature>
<reference evidence="3" key="1">
    <citation type="submission" date="2015-09" db="EMBL/GenBank/DDBJ databases">
        <authorList>
            <consortium name="Pathogen Informatics"/>
        </authorList>
    </citation>
    <scope>NUCLEOTIDE SEQUENCE [LARGE SCALE GENOMIC DNA]</scope>
    <source>
        <strain evidence="3">Lake Konstanz</strain>
    </source>
</reference>
<dbReference type="Proteomes" id="UP000051952">
    <property type="component" value="Unassembled WGS sequence"/>
</dbReference>
<dbReference type="VEuPathDB" id="TriTrypDB:BSAL_23665"/>
<evidence type="ECO:0000313" key="3">
    <source>
        <dbReference type="Proteomes" id="UP000051952"/>
    </source>
</evidence>
<feature type="region of interest" description="Disordered" evidence="1">
    <location>
        <begin position="60"/>
        <end position="80"/>
    </location>
</feature>
<keyword evidence="3" id="KW-1185">Reference proteome</keyword>
<protein>
    <submittedName>
        <fullName evidence="2">Uncharacterized protein</fullName>
    </submittedName>
</protein>
<accession>A0A0S4JI51</accession>
<feature type="non-terminal residue" evidence="2">
    <location>
        <position position="485"/>
    </location>
</feature>
<dbReference type="AlphaFoldDB" id="A0A0S4JI51"/>
<evidence type="ECO:0000256" key="1">
    <source>
        <dbReference type="SAM" id="MobiDB-lite"/>
    </source>
</evidence>
<sequence>MDAVQETQFSDDEMMDDDDHLVAEQSPHEHSVIPNNTDIVFVVAHKQLLPMADTALHSAAGAAASQRRPPLGATTTSPQHPLAVTTDLLTDSSFPQTRRLSSSQRVRSGNSLLYGNGVGGGSGSFTPQSNPNVALGPHHHIKQVSVTHDDYLHTNVKPTAYHSAFCGCGLGCQSSERSLSPSGGGKTQQQQQHNGSTTLQVSRFERNEYEENCCCFLSHRTDSRWWQGCCETLFCFPCVVASQRKFLLYGPPNAVASPLSPPPSAVPAHVRARLNASALAASQVAAASGAAPPLPAGTLVKQTSGSSFDNGAGLLQEQEFTQSCSSRCCYSDCVLATLVPCVAVGFAVENRYLMAKYHMISDDNNNNNTAVATTTSLVEGIVPDSNTARSPRVPSRNGSLISAATPTPQLRVYQSRPPPTSAANCFSWSSCLFPCCSVAQVGRELEMRGVGDQVRLRAPVTATMGLCCTETHHDDDSPLKNTPSS</sequence>
<evidence type="ECO:0000313" key="2">
    <source>
        <dbReference type="EMBL" id="CUG89838.1"/>
    </source>
</evidence>
<organism evidence="2 3">
    <name type="scientific">Bodo saltans</name>
    <name type="common">Flagellated protozoan</name>
    <dbReference type="NCBI Taxonomy" id="75058"/>
    <lineage>
        <taxon>Eukaryota</taxon>
        <taxon>Discoba</taxon>
        <taxon>Euglenozoa</taxon>
        <taxon>Kinetoplastea</taxon>
        <taxon>Metakinetoplastina</taxon>
        <taxon>Eubodonida</taxon>
        <taxon>Bodonidae</taxon>
        <taxon>Bodo</taxon>
    </lineage>
</organism>
<dbReference type="EMBL" id="CYKH01001773">
    <property type="protein sequence ID" value="CUG89838.1"/>
    <property type="molecule type" value="Genomic_DNA"/>
</dbReference>